<dbReference type="GO" id="GO:0006506">
    <property type="term" value="P:GPI anchor biosynthetic process"/>
    <property type="evidence" value="ECO:0007669"/>
    <property type="project" value="TreeGrafter"/>
</dbReference>
<dbReference type="Proteomes" id="UP000620591">
    <property type="component" value="Unassembled WGS sequence"/>
</dbReference>
<evidence type="ECO:0000256" key="1">
    <source>
        <dbReference type="SAM" id="Phobius"/>
    </source>
</evidence>
<keyword evidence="3" id="KW-0540">Nuclease</keyword>
<dbReference type="Gene3D" id="3.60.10.10">
    <property type="entry name" value="Endonuclease/exonuclease/phosphatase"/>
    <property type="match status" value="1"/>
</dbReference>
<keyword evidence="1" id="KW-1133">Transmembrane helix</keyword>
<dbReference type="InterPro" id="IPR036691">
    <property type="entry name" value="Endo/exonu/phosph_ase_sf"/>
</dbReference>
<keyword evidence="3" id="KW-0255">Endonuclease</keyword>
<dbReference type="GO" id="GO:0016020">
    <property type="term" value="C:membrane"/>
    <property type="evidence" value="ECO:0007669"/>
    <property type="project" value="GOC"/>
</dbReference>
<sequence>MNRPGWTDVVALAGGTWLLLDLLRAWTPTLITIFGQAASTPPELIGAFALACMVVPVVLALIGTRRRISHAAASIALAAAVLSRIGLEPTDGGRPHLVLASGGVVAAVTWLALALPRHREAAVTGVVAGLAVSVTTHAALGTWGAVWRSDGWAWALLVVQIACLVPAFTRRGREDGLGRRLALTLLPGLFLSGVVVANAARASAAAGELGAAATACAATLAILATLVPVRRWSAVLAAVALVLAVAVSALITDAEGLLPAWTVVAFLIGMPALAHLWLAANAGRRAGAVTIASGGVVWVALLFAYYAGYDLGYRADWLLVVVAAVIGLVGATAPTASGPMARPAVLVGVTGAAVVAGALALVGPMVTIRPLETEPVDDLQVRVAAYNLRMGYGMNGVFRPREVASVLASADVALISEIDRGWFLNGGQDQLAILARLTGRTAWFGAAADPVWGDAVLLDADRAEVRRHQLPSHGAVTGAQAIAVRPDGRWSSTWFVSTHLQPTDGDEGVTAQAADLADWVRTLDGEVVLGGDFNMQEGSAAHATVTSLGLHDASPRGMPTSPADRPEQRIDYLFSSPTLRAVDVEVPRLQASDHLPVIATFALAAMNTVSDR</sequence>
<comment type="caution">
    <text evidence="3">The sequence shown here is derived from an EMBL/GenBank/DDBJ whole genome shotgun (WGS) entry which is preliminary data.</text>
</comment>
<feature type="transmembrane region" description="Helical" evidence="1">
    <location>
        <begin position="68"/>
        <end position="85"/>
    </location>
</feature>
<feature type="transmembrane region" description="Helical" evidence="1">
    <location>
        <begin position="44"/>
        <end position="61"/>
    </location>
</feature>
<dbReference type="EMBL" id="JACTVM010000003">
    <property type="protein sequence ID" value="MBC9226813.1"/>
    <property type="molecule type" value="Genomic_DNA"/>
</dbReference>
<feature type="transmembrane region" description="Helical" evidence="1">
    <location>
        <begin position="181"/>
        <end position="200"/>
    </location>
</feature>
<accession>A0A8I0EWU9</accession>
<feature type="transmembrane region" description="Helical" evidence="1">
    <location>
        <begin position="258"/>
        <end position="279"/>
    </location>
</feature>
<gene>
    <name evidence="3" type="ORF">IBG24_10835</name>
</gene>
<feature type="transmembrane region" description="Helical" evidence="1">
    <location>
        <begin position="97"/>
        <end position="115"/>
    </location>
</feature>
<feature type="transmembrane region" description="Helical" evidence="1">
    <location>
        <begin position="345"/>
        <end position="366"/>
    </location>
</feature>
<dbReference type="SUPFAM" id="SSF56219">
    <property type="entry name" value="DNase I-like"/>
    <property type="match status" value="1"/>
</dbReference>
<dbReference type="PANTHER" id="PTHR14859">
    <property type="entry name" value="CALCOFLUOR WHITE HYPERSENSITIVE PROTEIN PRECURSOR"/>
    <property type="match status" value="1"/>
</dbReference>
<feature type="transmembrane region" description="Helical" evidence="1">
    <location>
        <begin position="286"/>
        <end position="309"/>
    </location>
</feature>
<dbReference type="Pfam" id="PF03372">
    <property type="entry name" value="Exo_endo_phos"/>
    <property type="match status" value="1"/>
</dbReference>
<feature type="domain" description="Endonuclease/exonuclease/phosphatase" evidence="2">
    <location>
        <begin position="385"/>
        <end position="594"/>
    </location>
</feature>
<keyword evidence="1" id="KW-0812">Transmembrane</keyword>
<keyword evidence="1" id="KW-0472">Membrane</keyword>
<evidence type="ECO:0000313" key="4">
    <source>
        <dbReference type="Proteomes" id="UP000620591"/>
    </source>
</evidence>
<reference evidence="3" key="1">
    <citation type="submission" date="2020-09" db="EMBL/GenBank/DDBJ databases">
        <title>Novel species in genus Aeromicrobium.</title>
        <authorList>
            <person name="Zhang G."/>
        </authorList>
    </citation>
    <scope>NUCLEOTIDE SEQUENCE</scope>
    <source>
        <strain evidence="3">Zg-636</strain>
    </source>
</reference>
<keyword evidence="3" id="KW-0269">Exonuclease</keyword>
<dbReference type="AlphaFoldDB" id="A0A8I0EWU9"/>
<evidence type="ECO:0000259" key="2">
    <source>
        <dbReference type="Pfam" id="PF03372"/>
    </source>
</evidence>
<dbReference type="GO" id="GO:0004527">
    <property type="term" value="F:exonuclease activity"/>
    <property type="evidence" value="ECO:0007669"/>
    <property type="project" value="UniProtKB-KW"/>
</dbReference>
<organism evidence="3 4">
    <name type="scientific">Aeromicrobium senzhongii</name>
    <dbReference type="NCBI Taxonomy" id="2663859"/>
    <lineage>
        <taxon>Bacteria</taxon>
        <taxon>Bacillati</taxon>
        <taxon>Actinomycetota</taxon>
        <taxon>Actinomycetes</taxon>
        <taxon>Propionibacteriales</taxon>
        <taxon>Nocardioidaceae</taxon>
        <taxon>Aeromicrobium</taxon>
    </lineage>
</organism>
<dbReference type="GO" id="GO:0004519">
    <property type="term" value="F:endonuclease activity"/>
    <property type="evidence" value="ECO:0007669"/>
    <property type="project" value="UniProtKB-KW"/>
</dbReference>
<dbReference type="RefSeq" id="WP_187769578.1">
    <property type="nucleotide sequence ID" value="NZ_JACTVM010000003.1"/>
</dbReference>
<feature type="transmembrane region" description="Helical" evidence="1">
    <location>
        <begin position="122"/>
        <end position="146"/>
    </location>
</feature>
<name>A0A8I0EWU9_9ACTN</name>
<dbReference type="InterPro" id="IPR051916">
    <property type="entry name" value="GPI-anchor_lipid_remodeler"/>
</dbReference>
<feature type="transmembrane region" description="Helical" evidence="1">
    <location>
        <begin position="315"/>
        <end position="333"/>
    </location>
</feature>
<dbReference type="InterPro" id="IPR005135">
    <property type="entry name" value="Endo/exonuclease/phosphatase"/>
</dbReference>
<feature type="transmembrane region" description="Helical" evidence="1">
    <location>
        <begin position="152"/>
        <end position="169"/>
    </location>
</feature>
<evidence type="ECO:0000313" key="3">
    <source>
        <dbReference type="EMBL" id="MBC9226813.1"/>
    </source>
</evidence>
<feature type="transmembrane region" description="Helical" evidence="1">
    <location>
        <begin position="234"/>
        <end position="252"/>
    </location>
</feature>
<proteinExistence type="predicted"/>
<protein>
    <submittedName>
        <fullName evidence="3">Endonuclease/exonuclease/phosphatase family protein</fullName>
    </submittedName>
</protein>
<keyword evidence="3" id="KW-0378">Hydrolase</keyword>
<dbReference type="PANTHER" id="PTHR14859:SF1">
    <property type="entry name" value="PGAP2-INTERACTING PROTEIN"/>
    <property type="match status" value="1"/>
</dbReference>
<feature type="transmembrane region" description="Helical" evidence="1">
    <location>
        <begin position="206"/>
        <end position="227"/>
    </location>
</feature>